<comment type="caution">
    <text evidence="2">The sequence shown here is derived from an EMBL/GenBank/DDBJ whole genome shotgun (WGS) entry which is preliminary data.</text>
</comment>
<dbReference type="STRING" id="317619.GCA_000332315_00147"/>
<keyword evidence="1" id="KW-0472">Membrane</keyword>
<gene>
    <name evidence="2" type="ORF">PROH_07070</name>
</gene>
<dbReference type="NCBIfam" id="NF040558">
    <property type="entry name" value="CAS_Csx18"/>
    <property type="match status" value="1"/>
</dbReference>
<dbReference type="eggNOG" id="ENOG5033DT9">
    <property type="taxonomic scope" value="Bacteria"/>
</dbReference>
<reference evidence="2" key="1">
    <citation type="submission" date="2012-04" db="EMBL/GenBank/DDBJ databases">
        <authorList>
            <person name="Borisov I.G."/>
            <person name="Ivanikova N.V."/>
            <person name="Pinevich A.V."/>
        </authorList>
    </citation>
    <scope>NUCLEOTIDE SEQUENCE</scope>
    <source>
        <strain evidence="2">CALU 1027</strain>
    </source>
</reference>
<organism evidence="2 3">
    <name type="scientific">Prochlorothrix hollandica PCC 9006 = CALU 1027</name>
    <dbReference type="NCBI Taxonomy" id="317619"/>
    <lineage>
        <taxon>Bacteria</taxon>
        <taxon>Bacillati</taxon>
        <taxon>Cyanobacteriota</taxon>
        <taxon>Cyanophyceae</taxon>
        <taxon>Prochlorotrichales</taxon>
        <taxon>Prochlorotrichaceae</taxon>
        <taxon>Prochlorothrix</taxon>
    </lineage>
</organism>
<dbReference type="Proteomes" id="UP000034681">
    <property type="component" value="Unassembled WGS sequence"/>
</dbReference>
<keyword evidence="3" id="KW-1185">Reference proteome</keyword>
<evidence type="ECO:0000313" key="3">
    <source>
        <dbReference type="Proteomes" id="UP000034681"/>
    </source>
</evidence>
<feature type="transmembrane region" description="Helical" evidence="1">
    <location>
        <begin position="20"/>
        <end position="47"/>
    </location>
</feature>
<dbReference type="AlphaFoldDB" id="A0A0M2PU48"/>
<proteinExistence type="predicted"/>
<keyword evidence="1" id="KW-0812">Transmembrane</keyword>
<name>A0A0M2PU48_PROHO</name>
<evidence type="ECO:0000256" key="1">
    <source>
        <dbReference type="SAM" id="Phobius"/>
    </source>
</evidence>
<keyword evidence="1" id="KW-1133">Transmembrane helix</keyword>
<dbReference type="EMBL" id="AJTX02000004">
    <property type="protein sequence ID" value="KKI99649.1"/>
    <property type="molecule type" value="Genomic_DNA"/>
</dbReference>
<protein>
    <submittedName>
        <fullName evidence="2">Uncharacterized protein</fullName>
    </submittedName>
</protein>
<sequence>MNMTDRTALIRNILVSGTNGAITLTILLIAPLGLAAVIMNTALVVVATFSTAQLADRVILFLQGDRPGRARVSVLLDETESDQIRRRS</sequence>
<accession>A0A0M2PU48</accession>
<evidence type="ECO:0000313" key="2">
    <source>
        <dbReference type="EMBL" id="KKI99649.1"/>
    </source>
</evidence>